<gene>
    <name evidence="2" type="ORF">F4V73_17190</name>
</gene>
<dbReference type="EMBL" id="VXKB01000007">
    <property type="protein sequence ID" value="KAA8713239.1"/>
    <property type="molecule type" value="Genomic_DNA"/>
</dbReference>
<feature type="domain" description="LicD/FKTN/FKRP nucleotidyltransferase" evidence="1">
    <location>
        <begin position="26"/>
        <end position="248"/>
    </location>
</feature>
<accession>A0A5M9QZ15</accession>
<dbReference type="Proteomes" id="UP000322181">
    <property type="component" value="Unassembled WGS sequence"/>
</dbReference>
<dbReference type="PANTHER" id="PTHR43404">
    <property type="entry name" value="LIPOPOLYSACCHARIDE CHOLINEPHOSPHOTRANSFERASE LICD"/>
    <property type="match status" value="1"/>
</dbReference>
<evidence type="ECO:0000313" key="3">
    <source>
        <dbReference type="Proteomes" id="UP000322181"/>
    </source>
</evidence>
<evidence type="ECO:0000313" key="2">
    <source>
        <dbReference type="EMBL" id="KAA8713239.1"/>
    </source>
</evidence>
<proteinExistence type="predicted"/>
<dbReference type="RefSeq" id="WP_150385134.1">
    <property type="nucleotide sequence ID" value="NZ_BAAAFS010000006.1"/>
</dbReference>
<dbReference type="AlphaFoldDB" id="A0A5M9QZ15"/>
<reference evidence="2 3" key="1">
    <citation type="submission" date="2019-09" db="EMBL/GenBank/DDBJ databases">
        <title>Draft genome sequence of various Type strains from the CCUG.</title>
        <authorList>
            <person name="Pineiro-Iglesias B."/>
            <person name="Tunovic T."/>
            <person name="Unosson C."/>
            <person name="Inganas E."/>
            <person name="Ohlen M."/>
            <person name="Cardew S."/>
            <person name="Jensie-Markopoulos S."/>
            <person name="Salva-Serra F."/>
            <person name="Jaen-Luchoro D."/>
            <person name="Karlsson R."/>
            <person name="Svensson-Stadler L."/>
            <person name="Chun J."/>
            <person name="Moore E."/>
        </authorList>
    </citation>
    <scope>NUCLEOTIDE SEQUENCE [LARGE SCALE GENOMIC DNA]</scope>
    <source>
        <strain evidence="2 3">CCUG 53682T</strain>
    </source>
</reference>
<dbReference type="InterPro" id="IPR007074">
    <property type="entry name" value="LicD/FKTN/FKRP_NTP_transf"/>
</dbReference>
<evidence type="ECO:0000259" key="1">
    <source>
        <dbReference type="Pfam" id="PF04991"/>
    </source>
</evidence>
<organism evidence="2 3">
    <name type="scientific">Morganella psychrotolerans</name>
    <dbReference type="NCBI Taxonomy" id="368603"/>
    <lineage>
        <taxon>Bacteria</taxon>
        <taxon>Pseudomonadati</taxon>
        <taxon>Pseudomonadota</taxon>
        <taxon>Gammaproteobacteria</taxon>
        <taxon>Enterobacterales</taxon>
        <taxon>Morganellaceae</taxon>
        <taxon>Morganella</taxon>
    </lineage>
</organism>
<comment type="caution">
    <text evidence="2">The sequence shown here is derived from an EMBL/GenBank/DDBJ whole genome shotgun (WGS) entry which is preliminary data.</text>
</comment>
<dbReference type="Pfam" id="PF04991">
    <property type="entry name" value="LicD"/>
    <property type="match status" value="1"/>
</dbReference>
<dbReference type="PANTHER" id="PTHR43404:SF1">
    <property type="entry name" value="MNN4P"/>
    <property type="match status" value="1"/>
</dbReference>
<name>A0A5M9QZ15_9GAMM</name>
<dbReference type="GO" id="GO:0009100">
    <property type="term" value="P:glycoprotein metabolic process"/>
    <property type="evidence" value="ECO:0007669"/>
    <property type="project" value="UniProtKB-ARBA"/>
</dbReference>
<sequence>MLNELSTLRDAQLKLIDALRHIKEICQLNNIQFWIDSGTLLGAKRNGKFIPWDEDIDICMTRENYNRFIAIANDHLDQDKYFLQTVETDQYYSYQPVPCKLRLNNTCIDWTDQNGIYYNYDRRSHSGLYIDIFPMDNAKQYSLHRRIIHYSYKIYYLNRFNNISTTKKIVRTLFNLLLSRKKIDLFNYKFACKVNKKESDYIDYSLDMGLTPYNFPKKLIFPLDEITFEGITLPCPRNVHNYLVMLYGNNYLIPPSDPYQHGIVKFIFDKEYNNSHE</sequence>
<protein>
    <submittedName>
        <fullName evidence="2">LicD family protein</fullName>
    </submittedName>
</protein>
<dbReference type="InterPro" id="IPR052942">
    <property type="entry name" value="LPS_cholinephosphotransferase"/>
</dbReference>